<gene>
    <name evidence="2" type="ORF">DF220_07065</name>
</gene>
<dbReference type="InterPro" id="IPR013783">
    <property type="entry name" value="Ig-like_fold"/>
</dbReference>
<keyword evidence="3" id="KW-1185">Reference proteome</keyword>
<dbReference type="Pfam" id="PF18889">
    <property type="entry name" value="Beta_helix_3"/>
    <property type="match status" value="6"/>
</dbReference>
<dbReference type="Proteomes" id="UP000244978">
    <property type="component" value="Unassembled WGS sequence"/>
</dbReference>
<evidence type="ECO:0000256" key="1">
    <source>
        <dbReference type="SAM" id="Phobius"/>
    </source>
</evidence>
<feature type="transmembrane region" description="Helical" evidence="1">
    <location>
        <begin position="741"/>
        <end position="760"/>
    </location>
</feature>
<evidence type="ECO:0008006" key="4">
    <source>
        <dbReference type="Google" id="ProtNLM"/>
    </source>
</evidence>
<proteinExistence type="predicted"/>
<reference evidence="3" key="1">
    <citation type="submission" date="2018-04" db="EMBL/GenBank/DDBJ databases">
        <authorList>
            <person name="Liu S."/>
            <person name="Wang Z."/>
            <person name="Li J."/>
        </authorList>
    </citation>
    <scope>NUCLEOTIDE SEQUENCE [LARGE SCALE GENOMIC DNA]</scope>
    <source>
        <strain evidence="3">S1194</strain>
    </source>
</reference>
<name>A0A2U1T173_9MICO</name>
<dbReference type="EMBL" id="QEEX01000001">
    <property type="protein sequence ID" value="PWB97616.1"/>
    <property type="molecule type" value="Genomic_DNA"/>
</dbReference>
<sequence>MTTLRADERTPASSAPSRLFAAGLALLLAAAGVVAGPAAAASAAPVSDFAALQAALTAGGTVELANDITGGQQLEVPVNAVLELSGHTLTVTVTGIWDAAIFVHSGATFTVGTSAGTLHAESTGGEGAGIGGRLLADSGNIVINGGTVTARSGYGAGIGAGNEGNGGNIEINGGIVSSTGGTGIGAAQESSAGDITITGGTVTAIGTYYTAIGSGTYSTVGDITISGGHVTATSGADTGIGAGRSATAGDILISGGTVIATGHDTAGIGAGPSFPARASQLGSITISGGSVTASTIYGGPGIGVGNDPMTGIITISGGTVRATGSREGPGIGATGTQNPTIVISGGNVTAIGGGYRPGPSPLDRGGPGIGMSTSVTSPGPIGTVTIGAAATVTVQSGFPTVTSAIGASDASLGLGFPAVTNSGTLIIASGSTLMIPSGSSVANQGAIRGTVDGSVTGNSYRVTFGQPGVPGAVSTVIPVYAETFAASGISIPTPSRVGPAFVEWNSRVTGVGTTLTPTTPLSTSTWSAIWTPVGDPTTTTAAISAPVVAAGSTVTLTATISPAVDGTIAFSNEAGALAGGVVTGGEFSLTVVAPAAGLHTISAVFTPSDTNLYRPSDATPMTLLVNAKKAQGSPPAPDTSELLRLAALNGWTTVASSPSLAWAQPTDSFVDAWVYSSPVALGVLPVVGGRVDASALTLPTLAPGLHHLVFVGQTTGAVTIVPFTVAAAPTAPTLPATGTDVAPWGILAGVLLLAGVAMIVRQRGLRTI</sequence>
<keyword evidence="1" id="KW-1133">Transmembrane helix</keyword>
<dbReference type="AlphaFoldDB" id="A0A2U1T173"/>
<dbReference type="Gene3D" id="2.60.40.10">
    <property type="entry name" value="Immunoglobulins"/>
    <property type="match status" value="1"/>
</dbReference>
<dbReference type="GO" id="GO:0005975">
    <property type="term" value="P:carbohydrate metabolic process"/>
    <property type="evidence" value="ECO:0007669"/>
    <property type="project" value="UniProtKB-ARBA"/>
</dbReference>
<evidence type="ECO:0000313" key="2">
    <source>
        <dbReference type="EMBL" id="PWB97616.1"/>
    </source>
</evidence>
<accession>A0A2U1T173</accession>
<dbReference type="NCBIfam" id="TIGR01167">
    <property type="entry name" value="LPXTG_anchor"/>
    <property type="match status" value="1"/>
</dbReference>
<keyword evidence="1" id="KW-0472">Membrane</keyword>
<protein>
    <recommendedName>
        <fullName evidence="4">Bacterial Ig-like domain-containing protein</fullName>
    </recommendedName>
</protein>
<evidence type="ECO:0000313" key="3">
    <source>
        <dbReference type="Proteomes" id="UP000244978"/>
    </source>
</evidence>
<dbReference type="RefSeq" id="WP_108997527.1">
    <property type="nucleotide sequence ID" value="NZ_QEEX01000001.1"/>
</dbReference>
<comment type="caution">
    <text evidence="2">The sequence shown here is derived from an EMBL/GenBank/DDBJ whole genome shotgun (WGS) entry which is preliminary data.</text>
</comment>
<keyword evidence="1" id="KW-0812">Transmembrane</keyword>
<organism evidence="2 3">
    <name type="scientific">Homoserinimonas hongtaonis</name>
    <dbReference type="NCBI Taxonomy" id="2079791"/>
    <lineage>
        <taxon>Bacteria</taxon>
        <taxon>Bacillati</taxon>
        <taxon>Actinomycetota</taxon>
        <taxon>Actinomycetes</taxon>
        <taxon>Micrococcales</taxon>
        <taxon>Microbacteriaceae</taxon>
        <taxon>Homoserinimonas</taxon>
    </lineage>
</organism>